<keyword evidence="2" id="KW-1185">Reference proteome</keyword>
<name>F3PS17_9BACE</name>
<comment type="caution">
    <text evidence="1">The sequence shown here is derived from an EMBL/GenBank/DDBJ whole genome shotgun (WGS) entry which is preliminary data.</text>
</comment>
<dbReference type="Proteomes" id="UP000003416">
    <property type="component" value="Unassembled WGS sequence"/>
</dbReference>
<sequence>MFWMVYAVPFYDFVYLRIVTRTRPVSGLMSKRSSNICRSWF</sequence>
<dbReference type="AlphaFoldDB" id="F3PS17"/>
<dbReference type="EMBL" id="AFBN01000026">
    <property type="protein sequence ID" value="EGF58008.1"/>
    <property type="molecule type" value="Genomic_DNA"/>
</dbReference>
<proteinExistence type="predicted"/>
<organism evidence="1 2">
    <name type="scientific">Bacteroides fluxus YIT 12057</name>
    <dbReference type="NCBI Taxonomy" id="763034"/>
    <lineage>
        <taxon>Bacteria</taxon>
        <taxon>Pseudomonadati</taxon>
        <taxon>Bacteroidota</taxon>
        <taxon>Bacteroidia</taxon>
        <taxon>Bacteroidales</taxon>
        <taxon>Bacteroidaceae</taxon>
        <taxon>Bacteroides</taxon>
    </lineage>
</organism>
<evidence type="ECO:0000313" key="2">
    <source>
        <dbReference type="Proteomes" id="UP000003416"/>
    </source>
</evidence>
<evidence type="ECO:0000313" key="1">
    <source>
        <dbReference type="EMBL" id="EGF58008.1"/>
    </source>
</evidence>
<gene>
    <name evidence="1" type="ORF">HMPREF9446_01521</name>
</gene>
<reference evidence="1 2" key="1">
    <citation type="submission" date="2011-02" db="EMBL/GenBank/DDBJ databases">
        <authorList>
            <person name="Weinstock G."/>
            <person name="Sodergren E."/>
            <person name="Clifton S."/>
            <person name="Fulton L."/>
            <person name="Fulton B."/>
            <person name="Courtney L."/>
            <person name="Fronick C."/>
            <person name="Harrison M."/>
            <person name="Strong C."/>
            <person name="Farmer C."/>
            <person name="Delahaunty K."/>
            <person name="Markovic C."/>
            <person name="Hall O."/>
            <person name="Minx P."/>
            <person name="Tomlinson C."/>
            <person name="Mitreva M."/>
            <person name="Hou S."/>
            <person name="Chen J."/>
            <person name="Wollam A."/>
            <person name="Pepin K.H."/>
            <person name="Johnson M."/>
            <person name="Bhonagiri V."/>
            <person name="Zhang X."/>
            <person name="Suruliraj S."/>
            <person name="Warren W."/>
            <person name="Chinwalla A."/>
            <person name="Mardis E.R."/>
            <person name="Wilson R.K."/>
        </authorList>
    </citation>
    <scope>NUCLEOTIDE SEQUENCE [LARGE SCALE GENOMIC DNA]</scope>
    <source>
        <strain evidence="1 2">YIT 12057</strain>
    </source>
</reference>
<dbReference type="HOGENOM" id="CLU_3265648_0_0_10"/>
<protein>
    <submittedName>
        <fullName evidence="1">Uncharacterized protein</fullName>
    </submittedName>
</protein>
<accession>F3PS17</accession>